<dbReference type="RefSeq" id="XP_029223185.1">
    <property type="nucleotide sequence ID" value="XM_029376687.1"/>
</dbReference>
<protein>
    <submittedName>
        <fullName evidence="1">Uncharacterized protein</fullName>
    </submittedName>
</protein>
<organism evidence="1 2">
    <name type="scientific">Trypanosoma conorhini</name>
    <dbReference type="NCBI Taxonomy" id="83891"/>
    <lineage>
        <taxon>Eukaryota</taxon>
        <taxon>Discoba</taxon>
        <taxon>Euglenozoa</taxon>
        <taxon>Kinetoplastea</taxon>
        <taxon>Metakinetoplastina</taxon>
        <taxon>Trypanosomatida</taxon>
        <taxon>Trypanosomatidae</taxon>
        <taxon>Trypanosoma</taxon>
    </lineage>
</organism>
<comment type="caution">
    <text evidence="1">The sequence shown here is derived from an EMBL/GenBank/DDBJ whole genome shotgun (WGS) entry which is preliminary data.</text>
</comment>
<feature type="non-terminal residue" evidence="1">
    <location>
        <position position="113"/>
    </location>
</feature>
<reference evidence="1 2" key="1">
    <citation type="journal article" date="2018" name="BMC Genomics">
        <title>Genomic comparison of Trypanosoma conorhini and Trypanosoma rangeli to Trypanosoma cruzi strains of high and low virulence.</title>
        <authorList>
            <person name="Bradwell K.R."/>
            <person name="Koparde V.N."/>
            <person name="Matveyev A.V."/>
            <person name="Serrano M.G."/>
            <person name="Alves J.M."/>
            <person name="Parikh H."/>
            <person name="Huang B."/>
            <person name="Lee V."/>
            <person name="Espinosa-Alvarez O."/>
            <person name="Ortiz P.A."/>
            <person name="Costa-Martins A.G."/>
            <person name="Teixeira M.M."/>
            <person name="Buck G.A."/>
        </authorList>
    </citation>
    <scope>NUCLEOTIDE SEQUENCE [LARGE SCALE GENOMIC DNA]</scope>
    <source>
        <strain evidence="1 2">025E</strain>
    </source>
</reference>
<accession>A0A422MRM5</accession>
<evidence type="ECO:0000313" key="1">
    <source>
        <dbReference type="EMBL" id="RNE95875.1"/>
    </source>
</evidence>
<evidence type="ECO:0000313" key="2">
    <source>
        <dbReference type="Proteomes" id="UP000284403"/>
    </source>
</evidence>
<dbReference type="Proteomes" id="UP000284403">
    <property type="component" value="Unassembled WGS sequence"/>
</dbReference>
<dbReference type="AlphaFoldDB" id="A0A422MRM5"/>
<dbReference type="GeneID" id="40323495"/>
<name>A0A422MRM5_9TRYP</name>
<gene>
    <name evidence="1" type="ORF">Tco025E_09884</name>
</gene>
<dbReference type="EMBL" id="MKKU01001356">
    <property type="protein sequence ID" value="RNE95875.1"/>
    <property type="molecule type" value="Genomic_DNA"/>
</dbReference>
<sequence>MRSCGVDGILALDERGANCCCRPFSSGSHSGVGHVAGLQVVYIYIHSAAEPQSSFGAILRRGRVGPACVAWGRPLEERASALLCACANAPGPPSRDARCLRVRCGASVCSCRA</sequence>
<proteinExistence type="predicted"/>
<keyword evidence="2" id="KW-1185">Reference proteome</keyword>